<organism evidence="1">
    <name type="scientific">Salvia splendens</name>
    <name type="common">Scarlet sage</name>
    <dbReference type="NCBI Taxonomy" id="180675"/>
    <lineage>
        <taxon>Eukaryota</taxon>
        <taxon>Viridiplantae</taxon>
        <taxon>Streptophyta</taxon>
        <taxon>Embryophyta</taxon>
        <taxon>Tracheophyta</taxon>
        <taxon>Spermatophyta</taxon>
        <taxon>Magnoliopsida</taxon>
        <taxon>eudicotyledons</taxon>
        <taxon>Gunneridae</taxon>
        <taxon>Pentapetalae</taxon>
        <taxon>asterids</taxon>
        <taxon>lamiids</taxon>
        <taxon>Lamiales</taxon>
        <taxon>Lamiaceae</taxon>
        <taxon>Nepetoideae</taxon>
        <taxon>Mentheae</taxon>
        <taxon>Salviinae</taxon>
        <taxon>Salvia</taxon>
        <taxon>Salvia subgen. Calosphace</taxon>
        <taxon>core Calosphace</taxon>
    </lineage>
</organism>
<dbReference type="GO" id="GO:0003677">
    <property type="term" value="F:DNA binding"/>
    <property type="evidence" value="ECO:0007669"/>
    <property type="project" value="InterPro"/>
</dbReference>
<gene>
    <name evidence="1" type="ORF">SASPL_115652</name>
</gene>
<evidence type="ECO:0000313" key="1">
    <source>
        <dbReference type="EMBL" id="KAG6425225.1"/>
    </source>
</evidence>
<sequence>MATADFSRVSVARIKFIDAKAAPDSERLLTSLPHRLQFTIAREKDTKRSVCDLDYIKREESQSWPVALLEFFVTFMMANLAANHFAGGLPPTGPLNEALFKELWHACAGPLVSVPREDERVYYFPQGHMEQLKASTHQGLDQQLPSFNLPSKILSKVMNVQLRAEPDTDEVYAQITLLPEHDVNTVA</sequence>
<evidence type="ECO:0000313" key="2">
    <source>
        <dbReference type="Proteomes" id="UP000298416"/>
    </source>
</evidence>
<protein>
    <recommendedName>
        <fullName evidence="3">Auxin response factor</fullName>
    </recommendedName>
</protein>
<proteinExistence type="predicted"/>
<dbReference type="PANTHER" id="PTHR31384:SF96">
    <property type="entry name" value="AUXIN RESPONSE FACTOR 1"/>
    <property type="match status" value="1"/>
</dbReference>
<dbReference type="AlphaFoldDB" id="A0A8X8Y803"/>
<dbReference type="EMBL" id="PNBA02000005">
    <property type="protein sequence ID" value="KAG6425225.1"/>
    <property type="molecule type" value="Genomic_DNA"/>
</dbReference>
<evidence type="ECO:0008006" key="3">
    <source>
        <dbReference type="Google" id="ProtNLM"/>
    </source>
</evidence>
<dbReference type="GO" id="GO:0006355">
    <property type="term" value="P:regulation of DNA-templated transcription"/>
    <property type="evidence" value="ECO:0007669"/>
    <property type="project" value="InterPro"/>
</dbReference>
<reference evidence="1" key="2">
    <citation type="submission" date="2020-08" db="EMBL/GenBank/DDBJ databases">
        <title>Plant Genome Project.</title>
        <authorList>
            <person name="Zhang R.-G."/>
        </authorList>
    </citation>
    <scope>NUCLEOTIDE SEQUENCE</scope>
    <source>
        <strain evidence="1">Huo1</strain>
        <tissue evidence="1">Leaf</tissue>
    </source>
</reference>
<dbReference type="GO" id="GO:0009725">
    <property type="term" value="P:response to hormone"/>
    <property type="evidence" value="ECO:0007669"/>
    <property type="project" value="InterPro"/>
</dbReference>
<reference evidence="1" key="1">
    <citation type="submission" date="2018-01" db="EMBL/GenBank/DDBJ databases">
        <authorList>
            <person name="Mao J.F."/>
        </authorList>
    </citation>
    <scope>NUCLEOTIDE SEQUENCE</scope>
    <source>
        <strain evidence="1">Huo1</strain>
        <tissue evidence="1">Leaf</tissue>
    </source>
</reference>
<comment type="caution">
    <text evidence="1">The sequence shown here is derived from an EMBL/GenBank/DDBJ whole genome shotgun (WGS) entry which is preliminary data.</text>
</comment>
<name>A0A8X8Y803_SALSN</name>
<dbReference type="InterPro" id="IPR044835">
    <property type="entry name" value="ARF_plant"/>
</dbReference>
<dbReference type="Proteomes" id="UP000298416">
    <property type="component" value="Unassembled WGS sequence"/>
</dbReference>
<dbReference type="PANTHER" id="PTHR31384">
    <property type="entry name" value="AUXIN RESPONSE FACTOR 4-RELATED"/>
    <property type="match status" value="1"/>
</dbReference>
<accession>A0A8X8Y803</accession>
<keyword evidence="2" id="KW-1185">Reference proteome</keyword>